<feature type="non-terminal residue" evidence="2">
    <location>
        <position position="248"/>
    </location>
</feature>
<feature type="region of interest" description="Disordered" evidence="1">
    <location>
        <begin position="1"/>
        <end position="22"/>
    </location>
</feature>
<dbReference type="OrthoDB" id="447173at2759"/>
<protein>
    <submittedName>
        <fullName evidence="2">Uncharacterized protein</fullName>
    </submittedName>
</protein>
<sequence>MEDESSSKAIRMNARKEVEQTEGNMFANSSRWIDSAEYERLANMVAREKEEEFRLSQPTMQLHKPKSKAWNPPMKVPMHKRKQPDIAVPEALKHVTPAPPSKSVAPSPRVMGHRTLKLRKSIDEREKRDAMDTLRAENKDLHAALVARFRHNVQASAESPAKPLSLDDVHTIEDAILYFLSEKHRKNVLYFRPQKLEPNMPYRPYDLVHVEPLSQNNKDEHFLMGATNLVHYKANEHAECIPVAEWVY</sequence>
<evidence type="ECO:0000313" key="2">
    <source>
        <dbReference type="EMBL" id="KAF0689654.1"/>
    </source>
</evidence>
<reference evidence="2" key="1">
    <citation type="submission" date="2019-06" db="EMBL/GenBank/DDBJ databases">
        <title>Genomics analysis of Aphanomyces spp. identifies a new class of oomycete effector associated with host adaptation.</title>
        <authorList>
            <person name="Gaulin E."/>
        </authorList>
    </citation>
    <scope>NUCLEOTIDE SEQUENCE</scope>
    <source>
        <strain evidence="2">CBS 578.67</strain>
    </source>
</reference>
<dbReference type="AlphaFoldDB" id="A0A6A4Y0C0"/>
<feature type="region of interest" description="Disordered" evidence="1">
    <location>
        <begin position="52"/>
        <end position="79"/>
    </location>
</feature>
<gene>
    <name evidence="2" type="ORF">As57867_018827</name>
</gene>
<dbReference type="EMBL" id="VJMH01006423">
    <property type="protein sequence ID" value="KAF0689654.1"/>
    <property type="molecule type" value="Genomic_DNA"/>
</dbReference>
<proteinExistence type="predicted"/>
<organism evidence="2">
    <name type="scientific">Aphanomyces stellatus</name>
    <dbReference type="NCBI Taxonomy" id="120398"/>
    <lineage>
        <taxon>Eukaryota</taxon>
        <taxon>Sar</taxon>
        <taxon>Stramenopiles</taxon>
        <taxon>Oomycota</taxon>
        <taxon>Saprolegniomycetes</taxon>
        <taxon>Saprolegniales</taxon>
        <taxon>Verrucalvaceae</taxon>
        <taxon>Aphanomyces</taxon>
    </lineage>
</organism>
<accession>A0A6A4Y0C0</accession>
<comment type="caution">
    <text evidence="2">The sequence shown here is derived from an EMBL/GenBank/DDBJ whole genome shotgun (WGS) entry which is preliminary data.</text>
</comment>
<evidence type="ECO:0000256" key="1">
    <source>
        <dbReference type="SAM" id="MobiDB-lite"/>
    </source>
</evidence>
<name>A0A6A4Y0C0_9STRA</name>